<organism evidence="4 5">
    <name type="scientific">Pseudomonas weihenstephanensis</name>
    <dbReference type="NCBI Taxonomy" id="1608994"/>
    <lineage>
        <taxon>Bacteria</taxon>
        <taxon>Pseudomonadati</taxon>
        <taxon>Pseudomonadota</taxon>
        <taxon>Gammaproteobacteria</taxon>
        <taxon>Pseudomonadales</taxon>
        <taxon>Pseudomonadaceae</taxon>
        <taxon>Pseudomonas</taxon>
    </lineage>
</organism>
<evidence type="ECO:0000313" key="5">
    <source>
        <dbReference type="Proteomes" id="UP000809529"/>
    </source>
</evidence>
<evidence type="ECO:0000313" key="4">
    <source>
        <dbReference type="EMBL" id="MBM1195697.1"/>
    </source>
</evidence>
<dbReference type="InterPro" id="IPR046673">
    <property type="entry name" value="ToxA_N"/>
</dbReference>
<dbReference type="RefSeq" id="WP_203302896.1">
    <property type="nucleotide sequence ID" value="NZ_JAAEBW010000005.1"/>
</dbReference>
<evidence type="ECO:0000256" key="2">
    <source>
        <dbReference type="SAM" id="MobiDB-lite"/>
    </source>
</evidence>
<keyword evidence="5" id="KW-1185">Reference proteome</keyword>
<evidence type="ECO:0000256" key="1">
    <source>
        <dbReference type="SAM" id="Coils"/>
    </source>
</evidence>
<sequence length="1572" mass="175660">MNKLSSSPDLIARYSPLGSFVHQDFAPRPTFRGVAMQCFNSLLRDKYPNLNVGDDTPLWIAEPFTVTRQGQPPRYRFMALVEVLIQGYINAEPVHLIQGFHCLTTDSDTSLRTALPVDMGEVQQRLNDCAEVLMQAYQQALAQFWSEATERGLSPVQWLQQVLQGSLSAVIAQPDSLLVLPDDHAAALAVVANFPSAAARSKMAEETPLHAYLINIQCIEATQTQRFKLPGVALITRHMPDRLLVLSYSLAQGVEVFDSLQQFGVALIERVQGTLAGPSFTWSLEEPEGNFFTGLALTLLDQQLRQLTLTGQRAQTEHWSVGLLAQTLETQSAMFTFFTPPERAELDRVVATLPAWLKHASAQDLMAYSTLMAAQATGQQPHGETFMDGIVSLPAFAAQVLNARIRLDYPRAAVEASRIDIHDVSIESLELGLLTEEVIPLPEFALMYVGGKPSGLMSLSAHDQQPLPVWLTSAYLKNVLNELDIGSQYIALIKRLMVDDRVESARRLALYTQQLSVQLPLRALENKIRSHAGFTEAGWQMLNHLLNADSAHDPVHDRLCVRPLGFYAYEGAVPNYVANMFVLGPRDIRTGPFVLYRPFAGDALLEFATWQALLAAINQAGELQETVLAWLDDDARGLYADGGFERPHLEGVLLEGFLALLPRTPATLSTDRIIGGMYTAMFYANAQALITLSDRQTVSRSERRWILFKRYAWTVFNGLTFFVSGPLQKAAWLFQILISLENGLQARIDGDKQGAAQSVIDLLFTISLALLHQGMRFKTGASEPLRFKAPIDEPMMNLPEVEKPVPVDAPAISPLSQKMVSSINGDSASRFSTLDGWFSASRQLTASQRVSLEAFAVDVDLSLSTVIEVGPLKGVINYQGKSFVRLDGKVYRITRQADGLAVQDDKQPERLGPRLKTDGLGQWDLDLRLGLRGGGPKKRIQALRAQKNAKLGELALEEERLLDELKRRDAVLKISEQLLTANPERVAQFVDRYERDVGLWRATTLELVKVMGKANKLMPTERFEHKMQEVWPRVVLKLFRLQNYLEEALRVLPVTRLHADYLDGLKAALSGIQEGTSAPYEQWVAHLKQAEKLEERLFDNSVLESEAITQATLRPVTKESALVELMQRPDRQYFDRHWAVSYLETLSELLIRRDATDLLPEEQYAFDLFGQGTLIDTAWSQLYMPREGALFDPQHIELFDSAIEQYASADALCVSLEQLGSEHFRNEYLPSIRRVLEHLSGFAETQLEMVIRESESSSSEMDEPRPGPSSQMRVTGAKATPLNPAQKIIKTTKRQTLLGIKRESPTEPGDEIVDVTEGIDRMQVRSFRQLENGQWEEIGSTRPSTVQVSHGKSLVRLEADARTLLGRLAKVIQDNRASAATSKIPIEIEEILAFKARSMEEVGKQIEQVVMATPADSPTLTEARRTVVLALSQDLAMGARDLRVEGKSLRIQIIKRLPPTGPNVDYLKTQGEITIASEGARRHLSRGQRKDYLQEYVIRDKDGKVLWFAHFHYPALDTPAAAFDVAHLKTAEQRTLSEQALYARAKTAHAYIEVYRAKVDKALAQRLFLSTP</sequence>
<keyword evidence="1" id="KW-0175">Coiled coil</keyword>
<comment type="caution">
    <text evidence="4">The sequence shown here is derived from an EMBL/GenBank/DDBJ whole genome shotgun (WGS) entry which is preliminary data.</text>
</comment>
<dbReference type="Proteomes" id="UP000809529">
    <property type="component" value="Unassembled WGS sequence"/>
</dbReference>
<reference evidence="4 5" key="1">
    <citation type="submission" date="2020-01" db="EMBL/GenBank/DDBJ databases">
        <title>Comparative genomics of meat spoilage bacteria.</title>
        <authorList>
            <person name="Hilgarth M."/>
            <person name="Vogel R.F."/>
        </authorList>
    </citation>
    <scope>NUCLEOTIDE SEQUENCE [LARGE SCALE GENOMIC DNA]</scope>
    <source>
        <strain evidence="4 5">TMW2.2077</strain>
    </source>
</reference>
<protein>
    <recommendedName>
        <fullName evidence="3">Dermonecrotic toxin N-terminal domain-containing protein</fullName>
    </recommendedName>
</protein>
<gene>
    <name evidence="4" type="ORF">GYN02_11020</name>
</gene>
<accession>A0ABS1ZH29</accession>
<name>A0ABS1ZH29_9PSED</name>
<feature type="domain" description="Dermonecrotic toxin N-terminal" evidence="3">
    <location>
        <begin position="391"/>
        <end position="619"/>
    </location>
</feature>
<proteinExistence type="predicted"/>
<dbReference type="EMBL" id="JAAEBW010000005">
    <property type="protein sequence ID" value="MBM1195697.1"/>
    <property type="molecule type" value="Genomic_DNA"/>
</dbReference>
<dbReference type="Pfam" id="PF20178">
    <property type="entry name" value="ToxA_N"/>
    <property type="match status" value="1"/>
</dbReference>
<feature type="region of interest" description="Disordered" evidence="2">
    <location>
        <begin position="1252"/>
        <end position="1277"/>
    </location>
</feature>
<evidence type="ECO:0000259" key="3">
    <source>
        <dbReference type="Pfam" id="PF20178"/>
    </source>
</evidence>
<feature type="coiled-coil region" evidence="1">
    <location>
        <begin position="940"/>
        <end position="968"/>
    </location>
</feature>